<keyword evidence="8" id="KW-1185">Reference proteome</keyword>
<accession>A0ABY8L8M4</accession>
<dbReference type="CDD" id="cd09105">
    <property type="entry name" value="PLDc_vPLD1_2_like_2"/>
    <property type="match status" value="1"/>
</dbReference>
<dbReference type="PANTHER" id="PTHR21248">
    <property type="entry name" value="CARDIOLIPIN SYNTHASE"/>
    <property type="match status" value="1"/>
</dbReference>
<dbReference type="Pfam" id="PF00614">
    <property type="entry name" value="PLDc"/>
    <property type="match status" value="1"/>
</dbReference>
<gene>
    <name evidence="7" type="ORF">P8627_11770</name>
</gene>
<dbReference type="Gene3D" id="3.30.870.10">
    <property type="entry name" value="Endonuclease Chain A"/>
    <property type="match status" value="2"/>
</dbReference>
<dbReference type="PROSITE" id="PS50035">
    <property type="entry name" value="PLD"/>
    <property type="match status" value="2"/>
</dbReference>
<dbReference type="Proteomes" id="UP001243420">
    <property type="component" value="Chromosome"/>
</dbReference>
<dbReference type="SMART" id="SM00155">
    <property type="entry name" value="PLDc"/>
    <property type="match status" value="2"/>
</dbReference>
<evidence type="ECO:0000256" key="3">
    <source>
        <dbReference type="ARBA" id="ARBA00018392"/>
    </source>
</evidence>
<evidence type="ECO:0000256" key="5">
    <source>
        <dbReference type="ARBA" id="ARBA00029594"/>
    </source>
</evidence>
<evidence type="ECO:0000256" key="4">
    <source>
        <dbReference type="ARBA" id="ARBA00022525"/>
    </source>
</evidence>
<comment type="subcellular location">
    <subcellularLocation>
        <location evidence="2">Secreted</location>
    </subcellularLocation>
</comment>
<dbReference type="Pfam" id="PF13091">
    <property type="entry name" value="PLDc_2"/>
    <property type="match status" value="1"/>
</dbReference>
<organism evidence="7 8">
    <name type="scientific">Jannaschia ovalis</name>
    <dbReference type="NCBI Taxonomy" id="3038773"/>
    <lineage>
        <taxon>Bacteria</taxon>
        <taxon>Pseudomonadati</taxon>
        <taxon>Pseudomonadota</taxon>
        <taxon>Alphaproteobacteria</taxon>
        <taxon>Rhodobacterales</taxon>
        <taxon>Roseobacteraceae</taxon>
        <taxon>Jannaschia</taxon>
    </lineage>
</organism>
<feature type="domain" description="PLD phosphodiesterase" evidence="6">
    <location>
        <begin position="411"/>
        <end position="438"/>
    </location>
</feature>
<sequence>MGWRARPEAPPARDGPADADIDLFITAAEAYPAFERVVLGATREIVAGFRIFDFSTRLRSEQARSLGEDWFDLILHKLREGVSFRLVLSDFDPIVATELHGLTWRSMRMAAALAELAGPDARIEVTASLHPAAVGVVAKLALWPRVHGLMDGRLREVQRKGDRSLSRFLARHPHFASLLARTGGRLRPRVWPLPSLWPVTHHQKTAVIDGEWLYIGGLDLNERRWDTPDHVERSEETWHDIQILVRDADRAAAVATHLGELGDVIGGDREASDLDGRVLRTLSAKPKGRPSILAPNPVRREIEAVLLAEIAQAERLIYIETQYLRDRRIARALAARAAAAPGLELMLILPAAPEDVAFQGTTRSDARFGEFLQASCIRKLRRAFRGRLFVGAPVQPEVAQGGGRSVLHGAPMIYVHAKVCVIDARVAIVGSANLNGRSLRWDTELAIPLRDPATVRRLRDRCLRNWLGTDLTEDGALIDPDRTVRAWQRQALVNARAHPDERVGFLVPYLTAPAKRFGRDLPAVPDEMV</sequence>
<dbReference type="InterPro" id="IPR001736">
    <property type="entry name" value="PLipase_D/transphosphatidylase"/>
</dbReference>
<dbReference type="PANTHER" id="PTHR21248:SF22">
    <property type="entry name" value="PHOSPHOLIPASE D"/>
    <property type="match status" value="1"/>
</dbReference>
<evidence type="ECO:0000259" key="6">
    <source>
        <dbReference type="PROSITE" id="PS50035"/>
    </source>
</evidence>
<comment type="function">
    <text evidence="1">Could be a virulence factor.</text>
</comment>
<evidence type="ECO:0000313" key="8">
    <source>
        <dbReference type="Proteomes" id="UP001243420"/>
    </source>
</evidence>
<dbReference type="RefSeq" id="WP_279964306.1">
    <property type="nucleotide sequence ID" value="NZ_CP122537.1"/>
</dbReference>
<reference evidence="7 8" key="1">
    <citation type="submission" date="2023-04" db="EMBL/GenBank/DDBJ databases">
        <title>Jannaschia ovalis sp. nov., a marine bacterium isolated from sea tidal flat.</title>
        <authorList>
            <person name="Kwon D.Y."/>
            <person name="Kim J.-J."/>
        </authorList>
    </citation>
    <scope>NUCLEOTIDE SEQUENCE [LARGE SCALE GENOMIC DNA]</scope>
    <source>
        <strain evidence="7 8">GRR-S6-38</strain>
    </source>
</reference>
<dbReference type="EMBL" id="CP122537">
    <property type="protein sequence ID" value="WGH77710.1"/>
    <property type="molecule type" value="Genomic_DNA"/>
</dbReference>
<name>A0ABY8L8M4_9RHOB</name>
<protein>
    <recommendedName>
        <fullName evidence="3">Phospholipase D</fullName>
    </recommendedName>
    <alternativeName>
        <fullName evidence="5">Choline phosphatase</fullName>
    </alternativeName>
</protein>
<proteinExistence type="predicted"/>
<dbReference type="SUPFAM" id="SSF56024">
    <property type="entry name" value="Phospholipase D/nuclease"/>
    <property type="match status" value="2"/>
</dbReference>
<keyword evidence="4" id="KW-0964">Secreted</keyword>
<evidence type="ECO:0000256" key="1">
    <source>
        <dbReference type="ARBA" id="ARBA00003145"/>
    </source>
</evidence>
<evidence type="ECO:0000256" key="2">
    <source>
        <dbReference type="ARBA" id="ARBA00004613"/>
    </source>
</evidence>
<feature type="domain" description="PLD phosphodiesterase" evidence="6">
    <location>
        <begin position="197"/>
        <end position="224"/>
    </location>
</feature>
<evidence type="ECO:0000313" key="7">
    <source>
        <dbReference type="EMBL" id="WGH77710.1"/>
    </source>
</evidence>
<dbReference type="InterPro" id="IPR025202">
    <property type="entry name" value="PLD-like_dom"/>
</dbReference>